<protein>
    <submittedName>
        <fullName evidence="2">Uncharacterized protein</fullName>
    </submittedName>
</protein>
<keyword evidence="1" id="KW-0812">Transmembrane</keyword>
<dbReference type="eggNOG" id="ENOG5033W2P">
    <property type="taxonomic scope" value="Bacteria"/>
</dbReference>
<feature type="transmembrane region" description="Helical" evidence="1">
    <location>
        <begin position="7"/>
        <end position="27"/>
    </location>
</feature>
<dbReference type="RefSeq" id="WP_040136145.1">
    <property type="nucleotide sequence ID" value="NZ_CP009889.1"/>
</dbReference>
<accession>A0A0A7EKV5</accession>
<evidence type="ECO:0000313" key="2">
    <source>
        <dbReference type="EMBL" id="AIY67279.1"/>
    </source>
</evidence>
<keyword evidence="3" id="KW-1185">Reference proteome</keyword>
<proteinExistence type="predicted"/>
<sequence>MFNFIIGAILGTFISFVLFVIILVSNFNFDGSLITNIVIASATVVATAIHFDSIRKQRRDRVWEINKDMLLSFAHSLSLVIQASEYHAEEVYNRNREINEPPKNREPEKDVYKNFYHIQEQVLNVYGTLMDKELIGNIQSSKESNEYIHEALDHDAIDIEDAYDKSIEEYKKLQNSLNTFITQLSGIKNI</sequence>
<keyword evidence="1" id="KW-0472">Membrane</keyword>
<name>A0A0A7EKV5_9GAMM</name>
<dbReference type="Proteomes" id="UP000030341">
    <property type="component" value="Chromosome 2"/>
</dbReference>
<dbReference type="AlphaFoldDB" id="A0A0A7EKV5"/>
<organism evidence="2 3">
    <name type="scientific">Pseudoalteromonas piratica</name>
    <dbReference type="NCBI Taxonomy" id="1348114"/>
    <lineage>
        <taxon>Bacteria</taxon>
        <taxon>Pseudomonadati</taxon>
        <taxon>Pseudomonadota</taxon>
        <taxon>Gammaproteobacteria</taxon>
        <taxon>Alteromonadales</taxon>
        <taxon>Pseudoalteromonadaceae</taxon>
        <taxon>Pseudoalteromonas</taxon>
    </lineage>
</organism>
<feature type="transmembrane region" description="Helical" evidence="1">
    <location>
        <begin position="33"/>
        <end position="51"/>
    </location>
</feature>
<evidence type="ECO:0000256" key="1">
    <source>
        <dbReference type="SAM" id="Phobius"/>
    </source>
</evidence>
<dbReference type="EMBL" id="CP009889">
    <property type="protein sequence ID" value="AIY67279.1"/>
    <property type="molecule type" value="Genomic_DNA"/>
</dbReference>
<dbReference type="OrthoDB" id="6402429at2"/>
<dbReference type="HOGENOM" id="CLU_1481394_0_0_6"/>
<keyword evidence="1" id="KW-1133">Transmembrane helix</keyword>
<evidence type="ECO:0000313" key="3">
    <source>
        <dbReference type="Proteomes" id="UP000030341"/>
    </source>
</evidence>
<reference evidence="2 3" key="1">
    <citation type="submission" date="2014-11" db="EMBL/GenBank/DDBJ databases">
        <title>Complete Genome Sequence of Pseudoalteromonas sp. Strain OCN003 Isolated from Kaneohe Bay, Oahu, Hawaii.</title>
        <authorList>
            <person name="Beurmann S."/>
            <person name="Videau P."/>
            <person name="Ushijima B."/>
            <person name="Smith A.M."/>
            <person name="Aeby G.S."/>
            <person name="Callahan S.M."/>
            <person name="Belcaid M."/>
        </authorList>
    </citation>
    <scope>NUCLEOTIDE SEQUENCE [LARGE SCALE GENOMIC DNA]</scope>
    <source>
        <strain evidence="2 3">OCN003</strain>
    </source>
</reference>
<dbReference type="KEGG" id="pseo:OM33_19730"/>
<gene>
    <name evidence="2" type="ORF">OM33_19730</name>
</gene>